<reference evidence="1 2" key="1">
    <citation type="submission" date="2023-05" db="EMBL/GenBank/DDBJ databases">
        <title>[ruminococcus] sp. nov., isolated from a pig farm feces dump.</title>
        <authorList>
            <person name="Chang Y.-H."/>
        </authorList>
    </citation>
    <scope>NUCLEOTIDE SEQUENCE [LARGE SCALE GENOMIC DNA]</scope>
    <source>
        <strain evidence="1 2">YH-rum2234</strain>
    </source>
</reference>
<gene>
    <name evidence="1" type="ORF">QJ036_10235</name>
</gene>
<dbReference type="Gene3D" id="2.160.20.120">
    <property type="match status" value="1"/>
</dbReference>
<accession>A0AAP4EXS6</accession>
<proteinExistence type="predicted"/>
<dbReference type="Proteomes" id="UP001300383">
    <property type="component" value="Unassembled WGS sequence"/>
</dbReference>
<dbReference type="EMBL" id="JASGBQ010000019">
    <property type="protein sequence ID" value="MDI9242844.1"/>
    <property type="molecule type" value="Genomic_DNA"/>
</dbReference>
<comment type="caution">
    <text evidence="1">The sequence shown here is derived from an EMBL/GenBank/DDBJ whole genome shotgun (WGS) entry which is preliminary data.</text>
</comment>
<evidence type="ECO:0008006" key="3">
    <source>
        <dbReference type="Google" id="ProtNLM"/>
    </source>
</evidence>
<evidence type="ECO:0000313" key="2">
    <source>
        <dbReference type="Proteomes" id="UP001300383"/>
    </source>
</evidence>
<keyword evidence="2" id="KW-1185">Reference proteome</keyword>
<protein>
    <recommendedName>
        <fullName evidence="3">Adhesin domain-containing protein</fullName>
    </recommendedName>
</protein>
<dbReference type="AlphaFoldDB" id="A0AAP4EXS6"/>
<name>A0AAP4EXS6_9FIRM</name>
<evidence type="ECO:0000313" key="1">
    <source>
        <dbReference type="EMBL" id="MDI9242844.1"/>
    </source>
</evidence>
<organism evidence="1 2">
    <name type="scientific">Fusibacillus kribbianus</name>
    <dbReference type="NCBI Taxonomy" id="3044208"/>
    <lineage>
        <taxon>Bacteria</taxon>
        <taxon>Bacillati</taxon>
        <taxon>Bacillota</taxon>
        <taxon>Clostridia</taxon>
        <taxon>Lachnospirales</taxon>
        <taxon>Lachnospiraceae</taxon>
        <taxon>Fusibacillus</taxon>
    </lineage>
</organism>
<dbReference type="RefSeq" id="WP_283231286.1">
    <property type="nucleotide sequence ID" value="NZ_JASGBQ010000019.1"/>
</dbReference>
<sequence length="253" mass="26995">MKRFTKICLWMAGILLVFGILLTAVSWALGFRGWHPLQRGKLQLEEVYQPVTGEIRRLEVDVEAGSLFVEAGEEFAVTAVTTGRKIKSTVKNGTWCLEADRDGVSDGESVYGGVYVDNEGIYFGSGIGEVHITVPRGVCLESVEIEVDGGAVEIEHITCRRMEIDVSAGSAEFSADVKEGLYVDCSAGGVTGILDGKEQDFRVEADCSAGGVTVGSREVGGLVSHNLSGEQSGTKDMQLTCSAGGIDITFTEE</sequence>